<dbReference type="AlphaFoldDB" id="A0A2M9X8C3"/>
<comment type="caution">
    <text evidence="1">The sequence shown here is derived from an EMBL/GenBank/DDBJ whole genome shotgun (WGS) entry which is preliminary data.</text>
</comment>
<dbReference type="Proteomes" id="UP000232196">
    <property type="component" value="Unassembled WGS sequence"/>
</dbReference>
<organism evidence="1 2">
    <name type="scientific">Leptospira hartskeerlii</name>
    <dbReference type="NCBI Taxonomy" id="2023177"/>
    <lineage>
        <taxon>Bacteria</taxon>
        <taxon>Pseudomonadati</taxon>
        <taxon>Spirochaetota</taxon>
        <taxon>Spirochaetia</taxon>
        <taxon>Leptospirales</taxon>
        <taxon>Leptospiraceae</taxon>
        <taxon>Leptospira</taxon>
    </lineage>
</organism>
<protein>
    <recommendedName>
        <fullName evidence="3">DUF3800 domain-containing protein</fullName>
    </recommendedName>
</protein>
<dbReference type="EMBL" id="NPDN01000013">
    <property type="protein sequence ID" value="PJZ23948.1"/>
    <property type="molecule type" value="Genomic_DNA"/>
</dbReference>
<evidence type="ECO:0000313" key="1">
    <source>
        <dbReference type="EMBL" id="PJZ23948.1"/>
    </source>
</evidence>
<proteinExistence type="predicted"/>
<keyword evidence="2" id="KW-1185">Reference proteome</keyword>
<name>A0A2M9X8C3_9LEPT</name>
<reference evidence="1 2" key="1">
    <citation type="submission" date="2017-07" db="EMBL/GenBank/DDBJ databases">
        <title>Leptospira spp. isolated from tropical soils.</title>
        <authorList>
            <person name="Thibeaux R."/>
            <person name="Iraola G."/>
            <person name="Ferres I."/>
            <person name="Bierque E."/>
            <person name="Girault D."/>
            <person name="Soupe-Gilbert M.-E."/>
            <person name="Picardeau M."/>
            <person name="Goarant C."/>
        </authorList>
    </citation>
    <scope>NUCLEOTIDE SEQUENCE [LARGE SCALE GENOMIC DNA]</scope>
    <source>
        <strain evidence="1 2">MCA1-C-A1</strain>
    </source>
</reference>
<evidence type="ECO:0000313" key="2">
    <source>
        <dbReference type="Proteomes" id="UP000232196"/>
    </source>
</evidence>
<gene>
    <name evidence="1" type="ORF">CH357_18405</name>
</gene>
<accession>A0A2M9X8C3</accession>
<dbReference type="RefSeq" id="WP_100708233.1">
    <property type="nucleotide sequence ID" value="NZ_NPDL01000001.1"/>
</dbReference>
<evidence type="ECO:0008006" key="3">
    <source>
        <dbReference type="Google" id="ProtNLM"/>
    </source>
</evidence>
<sequence length="237" mass="27882">MPLVAFIDESFERIKSKGIGIKLLCATIIDSNYVNDYSSLITGNIQDILHNPYLKRLNIKSLKSKGFHFCNDHREIKNIYIEIIEQLNFDCFITFAYGEFILEKDKQYEILFYYLMKIILYKYNIEDVIIESGGDIDEKIATEIIRKITQPKSFQVKNKHLTNIKMDTKLNPLLSVSDYMLGILRELITYGANNNVQCRDYLRIINKLRWVYDLTNKEFYDRSNLFPIDFGIINGIQ</sequence>